<dbReference type="Ensembl" id="ENSXETT00000110602">
    <property type="protein sequence ID" value="ENSXETP00000115872"/>
    <property type="gene ID" value="ENSXETG00000034273"/>
</dbReference>
<accession>A0A803K5V2</accession>
<keyword evidence="1" id="KW-0732">Signal</keyword>
<gene>
    <name evidence="2 4 5" type="primary">kiss2</name>
    <name evidence="4" type="synonym">12-rfa</name>
    <name evidence="4" type="synonym">kiss-2</name>
</gene>
<evidence type="ECO:0000313" key="5">
    <source>
        <dbReference type="Xenbase" id="XB-GENE-6451156"/>
    </source>
</evidence>
<feature type="chain" id="PRO_5044663078" evidence="1">
    <location>
        <begin position="22"/>
        <end position="147"/>
    </location>
</feature>
<reference evidence="4" key="3">
    <citation type="submission" date="2025-04" db="UniProtKB">
        <authorList>
            <consortium name="RefSeq"/>
        </authorList>
    </citation>
    <scope>IDENTIFICATION</scope>
    <source>
        <strain evidence="4">Nigerian</strain>
        <tissue evidence="4">Liver and blood</tissue>
    </source>
</reference>
<dbReference type="Ensembl" id="ENSXETT00000107511">
    <property type="protein sequence ID" value="ENSXETP00000101862"/>
    <property type="gene ID" value="ENSXETG00000034273"/>
</dbReference>
<reference evidence="2" key="1">
    <citation type="journal article" date="2010" name="Science">
        <title>The genome of the Western clawed frog Xenopus tropicalis.</title>
        <authorList>
            <person name="Hellsten U."/>
            <person name="Harland R.M."/>
            <person name="Gilchrist M.J."/>
            <person name="Hendrix D."/>
            <person name="Jurka J."/>
            <person name="Kapitonov V."/>
            <person name="Ovcharenko I."/>
            <person name="Putnam N.H."/>
            <person name="Shu S."/>
            <person name="Taher L."/>
            <person name="Blitz I.L."/>
            <person name="Blumberg B."/>
            <person name="Dichmann D.S."/>
            <person name="Dubchak I."/>
            <person name="Amaya E."/>
            <person name="Detter J.C."/>
            <person name="Fletcher R."/>
            <person name="Gerhard D.S."/>
            <person name="Goodstein D."/>
            <person name="Graves T."/>
            <person name="Grigoriev I.V."/>
            <person name="Grimwood J."/>
            <person name="Kawashima T."/>
            <person name="Lindquist E."/>
            <person name="Lucas S.M."/>
            <person name="Mead P.E."/>
            <person name="Mitros T."/>
            <person name="Ogino H."/>
            <person name="Ohta Y."/>
            <person name="Poliakov A.V."/>
            <person name="Pollet N."/>
            <person name="Robert J."/>
            <person name="Salamov A."/>
            <person name="Sater A.K."/>
            <person name="Schmutz J."/>
            <person name="Terry A."/>
            <person name="Vize P.D."/>
            <person name="Warren W.C."/>
            <person name="Wells D."/>
            <person name="Wills A."/>
            <person name="Wilson R.K."/>
            <person name="Zimmerman L.B."/>
            <person name="Zorn A.M."/>
            <person name="Grainger R."/>
            <person name="Grammer T."/>
            <person name="Khokha M.K."/>
            <person name="Richardson P.M."/>
            <person name="Rokhsar D.S."/>
        </authorList>
    </citation>
    <scope>NUCLEOTIDE SEQUENCE [LARGE SCALE GENOMIC DNA]</scope>
    <source>
        <strain evidence="2">Nigerian</strain>
    </source>
</reference>
<dbReference type="OrthoDB" id="9929362at2759"/>
<organism evidence="2">
    <name type="scientific">Xenopus tropicalis</name>
    <name type="common">Western clawed frog</name>
    <name type="synonym">Silurana tropicalis</name>
    <dbReference type="NCBI Taxonomy" id="8364"/>
    <lineage>
        <taxon>Eukaryota</taxon>
        <taxon>Metazoa</taxon>
        <taxon>Chordata</taxon>
        <taxon>Craniata</taxon>
        <taxon>Vertebrata</taxon>
        <taxon>Euteleostomi</taxon>
        <taxon>Amphibia</taxon>
        <taxon>Batrachia</taxon>
        <taxon>Anura</taxon>
        <taxon>Pipoidea</taxon>
        <taxon>Pipidae</taxon>
        <taxon>Xenopodinae</taxon>
        <taxon>Xenopus</taxon>
        <taxon>Silurana</taxon>
    </lineage>
</organism>
<protein>
    <submittedName>
        <fullName evidence="2">Kisspeptin 2</fullName>
    </submittedName>
    <submittedName>
        <fullName evidence="4">Kisspeptin isoform X1</fullName>
    </submittedName>
</protein>
<dbReference type="RefSeq" id="XP_031753606.1">
    <property type="nucleotide sequence ID" value="XM_031897746.1"/>
</dbReference>
<dbReference type="AGR" id="Xenbase:XB-GENE-6451156"/>
<evidence type="ECO:0000313" key="3">
    <source>
        <dbReference type="Proteomes" id="UP000008143"/>
    </source>
</evidence>
<feature type="signal peptide" evidence="1">
    <location>
        <begin position="1"/>
        <end position="21"/>
    </location>
</feature>
<dbReference type="Proteomes" id="UP000008143">
    <property type="component" value="Chromosome 3"/>
</dbReference>
<evidence type="ECO:0000313" key="2">
    <source>
        <dbReference type="Ensembl" id="ENSXETP00000115737"/>
    </source>
</evidence>
<proteinExistence type="predicted"/>
<dbReference type="AlphaFoldDB" id="A0A803K5V2"/>
<dbReference type="CTD" id="100216472"/>
<dbReference type="GeneTree" id="ENSGT00540000073481"/>
<dbReference type="Bgee" id="ENSXETG00000034273">
    <property type="expression patterns" value="Expressed in 2-cell stage embryo and 8 other cell types or tissues"/>
</dbReference>
<sequence>MARTMLLLLLLTLVISQHAVGGTMFRGDEEGLELEEIGGPETSYPEGDPREKSESYELIPSADTLSWPGRSNICYFIREGRLESQLSCHLRFTRSKFNFNPFGLRFGKRARGDANGEGLAPLVPRRLLPFLLKLKDKRCSESVGETC</sequence>
<dbReference type="OMA" id="ANDFQAK"/>
<name>A0A803K5V2_XENTR</name>
<evidence type="ECO:0000256" key="1">
    <source>
        <dbReference type="SAM" id="SignalP"/>
    </source>
</evidence>
<keyword evidence="3" id="KW-1185">Reference proteome</keyword>
<dbReference type="Ensembl" id="ENSXETT00000111857">
    <property type="protein sequence ID" value="ENSXETP00000119285"/>
    <property type="gene ID" value="ENSXETG00000034273"/>
</dbReference>
<dbReference type="Ensembl" id="ENSXETT00000124175">
    <property type="protein sequence ID" value="ENSXETP00000115737"/>
    <property type="gene ID" value="ENSXETG00000034273"/>
</dbReference>
<evidence type="ECO:0000313" key="4">
    <source>
        <dbReference type="RefSeq" id="XP_031753606.1"/>
    </source>
</evidence>
<reference evidence="2" key="2">
    <citation type="submission" date="2021-03" db="UniProtKB">
        <authorList>
            <consortium name="Ensembl"/>
        </authorList>
    </citation>
    <scope>IDENTIFICATION</scope>
</reference>
<dbReference type="Xenbase" id="XB-GENE-6451156">
    <property type="gene designation" value="kiss2"/>
</dbReference>
<dbReference type="GeneID" id="100302369"/>